<keyword evidence="5 9" id="KW-0812">Transmembrane</keyword>
<evidence type="ECO:0000256" key="2">
    <source>
        <dbReference type="ARBA" id="ARBA00022448"/>
    </source>
</evidence>
<reference evidence="12" key="1">
    <citation type="submission" date="2017-12" db="EMBL/GenBank/DDBJ databases">
        <title>Draft genome sequence of Telmatospirillum siberiense 26-4b1T, an acidotolerant peatland alphaproteobacterium potentially involved in sulfur cycling.</title>
        <authorList>
            <person name="Hausmann B."/>
            <person name="Pjevac P."/>
            <person name="Schreck K."/>
            <person name="Herbold C.W."/>
            <person name="Daims H."/>
            <person name="Wagner M."/>
            <person name="Pester M."/>
            <person name="Loy A."/>
        </authorList>
    </citation>
    <scope>NUCLEOTIDE SEQUENCE [LARGE SCALE GENOMIC DNA]</scope>
    <source>
        <strain evidence="12">26-4b1</strain>
    </source>
</reference>
<feature type="transmembrane region" description="Helical" evidence="9">
    <location>
        <begin position="141"/>
        <end position="161"/>
    </location>
</feature>
<keyword evidence="4 9" id="KW-0997">Cell inner membrane</keyword>
<evidence type="ECO:0000313" key="12">
    <source>
        <dbReference type="Proteomes" id="UP000233293"/>
    </source>
</evidence>
<accession>A0A2N3PQV9</accession>
<dbReference type="EMBL" id="PIUM01000027">
    <property type="protein sequence ID" value="PKU22791.1"/>
    <property type="molecule type" value="Genomic_DNA"/>
</dbReference>
<name>A0A2N3PQV9_9PROT</name>
<protein>
    <recommendedName>
        <fullName evidence="9">TRAP transporter small permease protein</fullName>
    </recommendedName>
</protein>
<dbReference type="InterPro" id="IPR007387">
    <property type="entry name" value="TRAP_DctQ"/>
</dbReference>
<feature type="transmembrane region" description="Helical" evidence="9">
    <location>
        <begin position="62"/>
        <end position="82"/>
    </location>
</feature>
<evidence type="ECO:0000256" key="4">
    <source>
        <dbReference type="ARBA" id="ARBA00022519"/>
    </source>
</evidence>
<dbReference type="InterPro" id="IPR055348">
    <property type="entry name" value="DctQ"/>
</dbReference>
<evidence type="ECO:0000256" key="8">
    <source>
        <dbReference type="ARBA" id="ARBA00038436"/>
    </source>
</evidence>
<evidence type="ECO:0000256" key="5">
    <source>
        <dbReference type="ARBA" id="ARBA00022692"/>
    </source>
</evidence>
<comment type="similarity">
    <text evidence="8 9">Belongs to the TRAP transporter small permease family.</text>
</comment>
<keyword evidence="3" id="KW-1003">Cell membrane</keyword>
<dbReference type="GO" id="GO:0015740">
    <property type="term" value="P:C4-dicarboxylate transport"/>
    <property type="evidence" value="ECO:0007669"/>
    <property type="project" value="TreeGrafter"/>
</dbReference>
<dbReference type="PANTHER" id="PTHR35011">
    <property type="entry name" value="2,3-DIKETO-L-GULONATE TRAP TRANSPORTER SMALL PERMEASE PROTEIN YIAM"/>
    <property type="match status" value="1"/>
</dbReference>
<keyword evidence="7 9" id="KW-0472">Membrane</keyword>
<dbReference type="Proteomes" id="UP000233293">
    <property type="component" value="Unassembled WGS sequence"/>
</dbReference>
<comment type="subunit">
    <text evidence="9">The complex comprises the extracytoplasmic solute receptor protein and the two transmembrane proteins.</text>
</comment>
<evidence type="ECO:0000256" key="6">
    <source>
        <dbReference type="ARBA" id="ARBA00022989"/>
    </source>
</evidence>
<evidence type="ECO:0000256" key="7">
    <source>
        <dbReference type="ARBA" id="ARBA00023136"/>
    </source>
</evidence>
<keyword evidence="12" id="KW-1185">Reference proteome</keyword>
<evidence type="ECO:0000259" key="10">
    <source>
        <dbReference type="Pfam" id="PF04290"/>
    </source>
</evidence>
<feature type="domain" description="Tripartite ATP-independent periplasmic transporters DctQ component" evidence="10">
    <location>
        <begin position="78"/>
        <end position="203"/>
    </location>
</feature>
<dbReference type="AlphaFoldDB" id="A0A2N3PQV9"/>
<comment type="caution">
    <text evidence="11">The sequence shown here is derived from an EMBL/GenBank/DDBJ whole genome shotgun (WGS) entry which is preliminary data.</text>
</comment>
<dbReference type="GO" id="GO:0005886">
    <property type="term" value="C:plasma membrane"/>
    <property type="evidence" value="ECO:0007669"/>
    <property type="project" value="UniProtKB-SubCell"/>
</dbReference>
<dbReference type="Pfam" id="PF04290">
    <property type="entry name" value="DctQ"/>
    <property type="match status" value="1"/>
</dbReference>
<comment type="function">
    <text evidence="9">Part of the tripartite ATP-independent periplasmic (TRAP) transport system.</text>
</comment>
<keyword evidence="6 9" id="KW-1133">Transmembrane helix</keyword>
<feature type="transmembrane region" description="Helical" evidence="9">
    <location>
        <begin position="181"/>
        <end position="199"/>
    </location>
</feature>
<keyword evidence="2 9" id="KW-0813">Transport</keyword>
<dbReference type="PANTHER" id="PTHR35011:SF5">
    <property type="entry name" value="SIALIC ACID TRAP TRANSPORTER SMALL PERMEASE PROTEIN SIAQ"/>
    <property type="match status" value="1"/>
</dbReference>
<organism evidence="11 12">
    <name type="scientific">Telmatospirillum siberiense</name>
    <dbReference type="NCBI Taxonomy" id="382514"/>
    <lineage>
        <taxon>Bacteria</taxon>
        <taxon>Pseudomonadati</taxon>
        <taxon>Pseudomonadota</taxon>
        <taxon>Alphaproteobacteria</taxon>
        <taxon>Rhodospirillales</taxon>
        <taxon>Rhodospirillaceae</taxon>
        <taxon>Telmatospirillum</taxon>
    </lineage>
</organism>
<comment type="subcellular location">
    <subcellularLocation>
        <location evidence="1 9">Cell inner membrane</location>
        <topology evidence="1 9">Multi-pass membrane protein</topology>
    </subcellularLocation>
</comment>
<evidence type="ECO:0000313" key="11">
    <source>
        <dbReference type="EMBL" id="PKU22791.1"/>
    </source>
</evidence>
<dbReference type="GO" id="GO:0022857">
    <property type="term" value="F:transmembrane transporter activity"/>
    <property type="evidence" value="ECO:0007669"/>
    <property type="project" value="UniProtKB-UniRule"/>
</dbReference>
<evidence type="ECO:0000256" key="1">
    <source>
        <dbReference type="ARBA" id="ARBA00004429"/>
    </source>
</evidence>
<feature type="transmembrane region" description="Helical" evidence="9">
    <location>
        <begin position="102"/>
        <end position="120"/>
    </location>
</feature>
<gene>
    <name evidence="11" type="ORF">CWS72_20185</name>
</gene>
<evidence type="ECO:0000256" key="3">
    <source>
        <dbReference type="ARBA" id="ARBA00022475"/>
    </source>
</evidence>
<proteinExistence type="inferred from homology"/>
<evidence type="ECO:0000256" key="9">
    <source>
        <dbReference type="RuleBase" id="RU369079"/>
    </source>
</evidence>
<sequence>METGRRMLPISGGHSAGDHSLRLRAGDRPVAAVPHDGQLSGRKRSQDMKNSLLQILARVDRVLLSLLEVVCITLFAAITVILTLNIVVRFIPFMSMHWFDEILEMLYGALIFYGAAAVWVGRGHFSVGDWLSRWLPLRVRFAYRFLVELASLVFIAIFFKYSLDLTAQTTEATTAFAMSKAWLYACMPISGGIMLIYSIKNMYLEMVAILHPEAAKDLGL</sequence>